<gene>
    <name evidence="2" type="ORF">DSTB1V02_LOCUS2433</name>
</gene>
<dbReference type="SUPFAM" id="SSF103473">
    <property type="entry name" value="MFS general substrate transporter"/>
    <property type="match status" value="1"/>
</dbReference>
<evidence type="ECO:0000313" key="3">
    <source>
        <dbReference type="Proteomes" id="UP000677054"/>
    </source>
</evidence>
<sequence>MWVDLEPSAYPRLVESLFTPQGDYAAEQRNARVEGTPGSLPNPPGPPVSSKMATTTYVNVGSVGDDIEDEKENSKEDVGSGFVRLCRHIAWRERGLIAFCGLVDFLAYASFSITALFFPAAALRKGVSETVMGLIFGAFSFISFILGPFVGEFVRSSPTSHYMFKPLGE</sequence>
<keyword evidence="1" id="KW-1133">Transmembrane helix</keyword>
<keyword evidence="1" id="KW-0472">Membrane</keyword>
<name>A0A7R8X2D6_9CRUS</name>
<dbReference type="Proteomes" id="UP000677054">
    <property type="component" value="Unassembled WGS sequence"/>
</dbReference>
<organism evidence="2">
    <name type="scientific">Darwinula stevensoni</name>
    <dbReference type="NCBI Taxonomy" id="69355"/>
    <lineage>
        <taxon>Eukaryota</taxon>
        <taxon>Metazoa</taxon>
        <taxon>Ecdysozoa</taxon>
        <taxon>Arthropoda</taxon>
        <taxon>Crustacea</taxon>
        <taxon>Oligostraca</taxon>
        <taxon>Ostracoda</taxon>
        <taxon>Podocopa</taxon>
        <taxon>Podocopida</taxon>
        <taxon>Darwinulocopina</taxon>
        <taxon>Darwinuloidea</taxon>
        <taxon>Darwinulidae</taxon>
        <taxon>Darwinula</taxon>
    </lineage>
</organism>
<feature type="transmembrane region" description="Helical" evidence="1">
    <location>
        <begin position="96"/>
        <end position="118"/>
    </location>
</feature>
<dbReference type="AlphaFoldDB" id="A0A7R8X2D6"/>
<feature type="transmembrane region" description="Helical" evidence="1">
    <location>
        <begin position="130"/>
        <end position="154"/>
    </location>
</feature>
<proteinExistence type="predicted"/>
<dbReference type="EMBL" id="LR899789">
    <property type="protein sequence ID" value="CAD7242467.1"/>
    <property type="molecule type" value="Genomic_DNA"/>
</dbReference>
<evidence type="ECO:0000256" key="1">
    <source>
        <dbReference type="SAM" id="Phobius"/>
    </source>
</evidence>
<evidence type="ECO:0000313" key="2">
    <source>
        <dbReference type="EMBL" id="CAD7242467.1"/>
    </source>
</evidence>
<keyword evidence="3" id="KW-1185">Reference proteome</keyword>
<dbReference type="EMBL" id="CAJPEV010000272">
    <property type="protein sequence ID" value="CAG0883263.1"/>
    <property type="molecule type" value="Genomic_DNA"/>
</dbReference>
<dbReference type="InterPro" id="IPR036259">
    <property type="entry name" value="MFS_trans_sf"/>
</dbReference>
<reference evidence="2" key="1">
    <citation type="submission" date="2020-11" db="EMBL/GenBank/DDBJ databases">
        <authorList>
            <person name="Tran Van P."/>
        </authorList>
    </citation>
    <scope>NUCLEOTIDE SEQUENCE</scope>
</reference>
<dbReference type="OrthoDB" id="446368at2759"/>
<protein>
    <submittedName>
        <fullName evidence="2">Uncharacterized protein</fullName>
    </submittedName>
</protein>
<accession>A0A7R8X2D6</accession>
<keyword evidence="1" id="KW-0812">Transmembrane</keyword>